<reference evidence="17" key="1">
    <citation type="journal article" date="2015" name="BMC Genomics">
        <title>Genomic and transcriptomic analysis of the endophytic fungus Pestalotiopsis fici reveals its lifestyle and high potential for synthesis of natural products.</title>
        <authorList>
            <person name="Wang X."/>
            <person name="Zhang X."/>
            <person name="Liu L."/>
            <person name="Xiang M."/>
            <person name="Wang W."/>
            <person name="Sun X."/>
            <person name="Che Y."/>
            <person name="Guo L."/>
            <person name="Liu G."/>
            <person name="Guo L."/>
            <person name="Wang C."/>
            <person name="Yin W.B."/>
            <person name="Stadler M."/>
            <person name="Zhang X."/>
            <person name="Liu X."/>
        </authorList>
    </citation>
    <scope>NUCLEOTIDE SEQUENCE [LARGE SCALE GENOMIC DNA]</scope>
    <source>
        <strain evidence="17">W106-1 / CGMCC3.15140</strain>
    </source>
</reference>
<evidence type="ECO:0000256" key="12">
    <source>
        <dbReference type="ARBA" id="ARBA00031989"/>
    </source>
</evidence>
<keyword evidence="4" id="KW-1003">Cell membrane</keyword>
<dbReference type="SUPFAM" id="SSF81324">
    <property type="entry name" value="Voltage-gated potassium channels"/>
    <property type="match status" value="1"/>
</dbReference>
<evidence type="ECO:0000256" key="10">
    <source>
        <dbReference type="ARBA" id="ARBA00023136"/>
    </source>
</evidence>
<organism evidence="16 17">
    <name type="scientific">Pestalotiopsis fici (strain W106-1 / CGMCC3.15140)</name>
    <dbReference type="NCBI Taxonomy" id="1229662"/>
    <lineage>
        <taxon>Eukaryota</taxon>
        <taxon>Fungi</taxon>
        <taxon>Dikarya</taxon>
        <taxon>Ascomycota</taxon>
        <taxon>Pezizomycotina</taxon>
        <taxon>Sordariomycetes</taxon>
        <taxon>Xylariomycetidae</taxon>
        <taxon>Amphisphaeriales</taxon>
        <taxon>Sporocadaceae</taxon>
        <taxon>Pestalotiopsis</taxon>
    </lineage>
</organism>
<dbReference type="OrthoDB" id="427456at2759"/>
<dbReference type="Gene3D" id="1.20.120.350">
    <property type="entry name" value="Voltage-gated potassium channels. Chain C"/>
    <property type="match status" value="1"/>
</dbReference>
<dbReference type="OMA" id="WEDEELH"/>
<evidence type="ECO:0000259" key="15">
    <source>
        <dbReference type="Pfam" id="PF00520"/>
    </source>
</evidence>
<sequence>MSDTTPLLVQFPNSGHLGLTRYRRCRQAAQRALSSKFKHWFVLTLVVLDVAGILADICIALITCELDRENEPWVHPTRESLKVLALTLSSLFLVELLLELWAHGPRRYLSNKITCFDAFVIVISFVVDVAEHGGVAEEVASLVVILRLWRFVKIADEFGVEASERWDEMEERVAALEKENSDLREELRRSNKAQPADEEQGIPDEGIEEEQ</sequence>
<dbReference type="AlphaFoldDB" id="W3WLK3"/>
<evidence type="ECO:0000256" key="11">
    <source>
        <dbReference type="ARBA" id="ARBA00023303"/>
    </source>
</evidence>
<feature type="transmembrane region" description="Helical" evidence="14">
    <location>
        <begin position="40"/>
        <end position="63"/>
    </location>
</feature>
<dbReference type="InterPro" id="IPR027359">
    <property type="entry name" value="Volt_channel_dom_sf"/>
</dbReference>
<dbReference type="Pfam" id="PF00520">
    <property type="entry name" value="Ion_trans"/>
    <property type="match status" value="1"/>
</dbReference>
<evidence type="ECO:0000256" key="2">
    <source>
        <dbReference type="ARBA" id="ARBA00015897"/>
    </source>
</evidence>
<feature type="region of interest" description="Disordered" evidence="13">
    <location>
        <begin position="181"/>
        <end position="211"/>
    </location>
</feature>
<gene>
    <name evidence="16" type="ORF">PFICI_13138</name>
</gene>
<dbReference type="GO" id="GO:0034702">
    <property type="term" value="C:monoatomic ion channel complex"/>
    <property type="evidence" value="ECO:0007669"/>
    <property type="project" value="UniProtKB-KW"/>
</dbReference>
<evidence type="ECO:0000256" key="5">
    <source>
        <dbReference type="ARBA" id="ARBA00022692"/>
    </source>
</evidence>
<evidence type="ECO:0000256" key="14">
    <source>
        <dbReference type="SAM" id="Phobius"/>
    </source>
</evidence>
<dbReference type="EMBL" id="KI912119">
    <property type="protein sequence ID" value="ETS74654.1"/>
    <property type="molecule type" value="Genomic_DNA"/>
</dbReference>
<feature type="transmembrane region" description="Helical" evidence="14">
    <location>
        <begin position="83"/>
        <end position="102"/>
    </location>
</feature>
<dbReference type="Proteomes" id="UP000030651">
    <property type="component" value="Unassembled WGS sequence"/>
</dbReference>
<evidence type="ECO:0000256" key="7">
    <source>
        <dbReference type="ARBA" id="ARBA00022989"/>
    </source>
</evidence>
<feature type="compositionally biased region" description="Acidic residues" evidence="13">
    <location>
        <begin position="196"/>
        <end position="211"/>
    </location>
</feature>
<keyword evidence="5 14" id="KW-0812">Transmembrane</keyword>
<dbReference type="eggNOG" id="ENOG502QQMU">
    <property type="taxonomic scope" value="Eukaryota"/>
</dbReference>
<evidence type="ECO:0000256" key="1">
    <source>
        <dbReference type="ARBA" id="ARBA00004651"/>
    </source>
</evidence>
<dbReference type="RefSeq" id="XP_007839910.1">
    <property type="nucleotide sequence ID" value="XM_007841719.1"/>
</dbReference>
<dbReference type="InterPro" id="IPR031846">
    <property type="entry name" value="Hvcn1"/>
</dbReference>
<name>W3WLK3_PESFW</name>
<keyword evidence="6" id="KW-0851">Voltage-gated channel</keyword>
<evidence type="ECO:0000256" key="9">
    <source>
        <dbReference type="ARBA" id="ARBA00023065"/>
    </source>
</evidence>
<evidence type="ECO:0000313" key="16">
    <source>
        <dbReference type="EMBL" id="ETS74654.1"/>
    </source>
</evidence>
<proteinExistence type="predicted"/>
<evidence type="ECO:0000256" key="3">
    <source>
        <dbReference type="ARBA" id="ARBA00022448"/>
    </source>
</evidence>
<dbReference type="InterPro" id="IPR005821">
    <property type="entry name" value="Ion_trans_dom"/>
</dbReference>
<keyword evidence="10 14" id="KW-0472">Membrane</keyword>
<dbReference type="PANTHER" id="PTHR46480">
    <property type="entry name" value="F20B24.22"/>
    <property type="match status" value="1"/>
</dbReference>
<keyword evidence="17" id="KW-1185">Reference proteome</keyword>
<dbReference type="InParanoid" id="W3WLK3"/>
<keyword evidence="8" id="KW-0175">Coiled coil</keyword>
<feature type="domain" description="Ion transport" evidence="15">
    <location>
        <begin position="58"/>
        <end position="154"/>
    </location>
</feature>
<evidence type="ECO:0000256" key="8">
    <source>
        <dbReference type="ARBA" id="ARBA00023054"/>
    </source>
</evidence>
<keyword evidence="3" id="KW-0813">Transport</keyword>
<evidence type="ECO:0000256" key="13">
    <source>
        <dbReference type="SAM" id="MobiDB-lite"/>
    </source>
</evidence>
<keyword evidence="9" id="KW-0406">Ion transport</keyword>
<comment type="subcellular location">
    <subcellularLocation>
        <location evidence="1">Cell membrane</location>
        <topology evidence="1">Multi-pass membrane protein</topology>
    </subcellularLocation>
</comment>
<dbReference type="HOGENOM" id="CLU_076372_1_1_1"/>
<dbReference type="GO" id="GO:0030171">
    <property type="term" value="F:voltage-gated proton channel activity"/>
    <property type="evidence" value="ECO:0007669"/>
    <property type="project" value="InterPro"/>
</dbReference>
<evidence type="ECO:0000256" key="4">
    <source>
        <dbReference type="ARBA" id="ARBA00022475"/>
    </source>
</evidence>
<evidence type="ECO:0000256" key="6">
    <source>
        <dbReference type="ARBA" id="ARBA00022882"/>
    </source>
</evidence>
<dbReference type="GO" id="GO:0005886">
    <property type="term" value="C:plasma membrane"/>
    <property type="evidence" value="ECO:0007669"/>
    <property type="project" value="UniProtKB-SubCell"/>
</dbReference>
<dbReference type="KEGG" id="pfy:PFICI_13138"/>
<keyword evidence="11" id="KW-0407">Ion channel</keyword>
<accession>W3WLK3</accession>
<protein>
    <recommendedName>
        <fullName evidence="2">Voltage-gated hydrogen channel 1</fullName>
    </recommendedName>
    <alternativeName>
        <fullName evidence="12">Hydrogen voltage-gated channel 1</fullName>
    </alternativeName>
</protein>
<dbReference type="PANTHER" id="PTHR46480:SF1">
    <property type="entry name" value="VOLTAGE-GATED HYDROGEN CHANNEL 1"/>
    <property type="match status" value="1"/>
</dbReference>
<dbReference type="GeneID" id="19278151"/>
<keyword evidence="7 14" id="KW-1133">Transmembrane helix</keyword>
<evidence type="ECO:0000313" key="17">
    <source>
        <dbReference type="Proteomes" id="UP000030651"/>
    </source>
</evidence>